<evidence type="ECO:0000313" key="2">
    <source>
        <dbReference type="Proteomes" id="UP000823775"/>
    </source>
</evidence>
<gene>
    <name evidence="1" type="ORF">HAX54_049996</name>
</gene>
<reference evidence="1 2" key="1">
    <citation type="journal article" date="2021" name="BMC Genomics">
        <title>Datura genome reveals duplications of psychoactive alkaloid biosynthetic genes and high mutation rate following tissue culture.</title>
        <authorList>
            <person name="Rajewski A."/>
            <person name="Carter-House D."/>
            <person name="Stajich J."/>
            <person name="Litt A."/>
        </authorList>
    </citation>
    <scope>NUCLEOTIDE SEQUENCE [LARGE SCALE GENOMIC DNA]</scope>
    <source>
        <strain evidence="1">AR-01</strain>
    </source>
</reference>
<sequence>MRSLKVSWAERSFLVKSLTSARRDSISSAWCALSHKFSFLLGKSIPVSAAFSSRRAETTPGSSTGCWPPRQSGEIICPLPGGGISPLGARLSGDEEEDTSAGAVTCPQKPTGVGFFFLLSLF</sequence>
<comment type="caution">
    <text evidence="1">The sequence shown here is derived from an EMBL/GenBank/DDBJ whole genome shotgun (WGS) entry which is preliminary data.</text>
</comment>
<dbReference type="EMBL" id="JACEIK010000866">
    <property type="protein sequence ID" value="MCD7463122.1"/>
    <property type="molecule type" value="Genomic_DNA"/>
</dbReference>
<protein>
    <submittedName>
        <fullName evidence="1">Uncharacterized protein</fullName>
    </submittedName>
</protein>
<evidence type="ECO:0000313" key="1">
    <source>
        <dbReference type="EMBL" id="MCD7463122.1"/>
    </source>
</evidence>
<name>A0ABS8SVT4_DATST</name>
<accession>A0ABS8SVT4</accession>
<dbReference type="Proteomes" id="UP000823775">
    <property type="component" value="Unassembled WGS sequence"/>
</dbReference>
<organism evidence="1 2">
    <name type="scientific">Datura stramonium</name>
    <name type="common">Jimsonweed</name>
    <name type="synonym">Common thornapple</name>
    <dbReference type="NCBI Taxonomy" id="4076"/>
    <lineage>
        <taxon>Eukaryota</taxon>
        <taxon>Viridiplantae</taxon>
        <taxon>Streptophyta</taxon>
        <taxon>Embryophyta</taxon>
        <taxon>Tracheophyta</taxon>
        <taxon>Spermatophyta</taxon>
        <taxon>Magnoliopsida</taxon>
        <taxon>eudicotyledons</taxon>
        <taxon>Gunneridae</taxon>
        <taxon>Pentapetalae</taxon>
        <taxon>asterids</taxon>
        <taxon>lamiids</taxon>
        <taxon>Solanales</taxon>
        <taxon>Solanaceae</taxon>
        <taxon>Solanoideae</taxon>
        <taxon>Datureae</taxon>
        <taxon>Datura</taxon>
    </lineage>
</organism>
<proteinExistence type="predicted"/>
<keyword evidence="2" id="KW-1185">Reference proteome</keyword>